<name>A0A921ST35_9FIRM</name>
<evidence type="ECO:0000313" key="3">
    <source>
        <dbReference type="Proteomes" id="UP000760668"/>
    </source>
</evidence>
<organism evidence="2 3">
    <name type="scientific">Pseudoflavonifractor capillosus</name>
    <dbReference type="NCBI Taxonomy" id="106588"/>
    <lineage>
        <taxon>Bacteria</taxon>
        <taxon>Bacillati</taxon>
        <taxon>Bacillota</taxon>
        <taxon>Clostridia</taxon>
        <taxon>Eubacteriales</taxon>
        <taxon>Oscillospiraceae</taxon>
        <taxon>Pseudoflavonifractor</taxon>
    </lineage>
</organism>
<evidence type="ECO:0000256" key="1">
    <source>
        <dbReference type="SAM" id="MobiDB-lite"/>
    </source>
</evidence>
<sequence>MEPKLERTHKPSAGRPADADEAIRKKKEAINRLLDLADARKLNDIYNFILHIL</sequence>
<proteinExistence type="predicted"/>
<dbReference type="RefSeq" id="WP_294755995.1">
    <property type="nucleotide sequence ID" value="NZ_DYUC01000106.1"/>
</dbReference>
<reference evidence="2" key="1">
    <citation type="journal article" date="2021" name="PeerJ">
        <title>Extensive microbial diversity within the chicken gut microbiome revealed by metagenomics and culture.</title>
        <authorList>
            <person name="Gilroy R."/>
            <person name="Ravi A."/>
            <person name="Getino M."/>
            <person name="Pursley I."/>
            <person name="Horton D.L."/>
            <person name="Alikhan N.F."/>
            <person name="Baker D."/>
            <person name="Gharbi K."/>
            <person name="Hall N."/>
            <person name="Watson M."/>
            <person name="Adriaenssens E.M."/>
            <person name="Foster-Nyarko E."/>
            <person name="Jarju S."/>
            <person name="Secka A."/>
            <person name="Antonio M."/>
            <person name="Oren A."/>
            <person name="Chaudhuri R.R."/>
            <person name="La Ragione R."/>
            <person name="Hildebrand F."/>
            <person name="Pallen M.J."/>
        </authorList>
    </citation>
    <scope>NUCLEOTIDE SEQUENCE</scope>
    <source>
        <strain evidence="2">CHK179-5677</strain>
    </source>
</reference>
<gene>
    <name evidence="2" type="ORF">K8V01_10765</name>
</gene>
<reference evidence="2" key="2">
    <citation type="submission" date="2021-09" db="EMBL/GenBank/DDBJ databases">
        <authorList>
            <person name="Gilroy R."/>
        </authorList>
    </citation>
    <scope>NUCLEOTIDE SEQUENCE</scope>
    <source>
        <strain evidence="2">CHK179-5677</strain>
    </source>
</reference>
<evidence type="ECO:0000313" key="2">
    <source>
        <dbReference type="EMBL" id="HJG87485.1"/>
    </source>
</evidence>
<comment type="caution">
    <text evidence="2">The sequence shown here is derived from an EMBL/GenBank/DDBJ whole genome shotgun (WGS) entry which is preliminary data.</text>
</comment>
<accession>A0A921ST35</accession>
<dbReference type="EMBL" id="DYUC01000106">
    <property type="protein sequence ID" value="HJG87485.1"/>
    <property type="molecule type" value="Genomic_DNA"/>
</dbReference>
<protein>
    <submittedName>
        <fullName evidence="2">Uncharacterized protein</fullName>
    </submittedName>
</protein>
<dbReference type="AlphaFoldDB" id="A0A921ST35"/>
<dbReference type="Proteomes" id="UP000760668">
    <property type="component" value="Unassembled WGS sequence"/>
</dbReference>
<feature type="region of interest" description="Disordered" evidence="1">
    <location>
        <begin position="1"/>
        <end position="22"/>
    </location>
</feature>